<dbReference type="PROSITE" id="PS50931">
    <property type="entry name" value="HTH_LYSR"/>
    <property type="match status" value="1"/>
</dbReference>
<dbReference type="AlphaFoldDB" id="A0A917L3X0"/>
<keyword evidence="3" id="KW-0238">DNA-binding</keyword>
<evidence type="ECO:0000313" key="6">
    <source>
        <dbReference type="EMBL" id="GGJ41238.1"/>
    </source>
</evidence>
<dbReference type="CDD" id="cd08442">
    <property type="entry name" value="PBP2_YofA_SoxR_like"/>
    <property type="match status" value="1"/>
</dbReference>
<feature type="domain" description="HTH lysR-type" evidence="5">
    <location>
        <begin position="1"/>
        <end position="58"/>
    </location>
</feature>
<dbReference type="InterPro" id="IPR036388">
    <property type="entry name" value="WH-like_DNA-bd_sf"/>
</dbReference>
<dbReference type="PANTHER" id="PTHR30126:SF40">
    <property type="entry name" value="HTH-TYPE TRANSCRIPTIONAL REGULATOR GLTR"/>
    <property type="match status" value="1"/>
</dbReference>
<comment type="similarity">
    <text evidence="1">Belongs to the LysR transcriptional regulatory family.</text>
</comment>
<protein>
    <submittedName>
        <fullName evidence="6">LysR family transcriptional regulator</fullName>
    </submittedName>
</protein>
<dbReference type="Proteomes" id="UP000661507">
    <property type="component" value="Unassembled WGS sequence"/>
</dbReference>
<evidence type="ECO:0000256" key="2">
    <source>
        <dbReference type="ARBA" id="ARBA00023015"/>
    </source>
</evidence>
<dbReference type="GO" id="GO:0000976">
    <property type="term" value="F:transcription cis-regulatory region binding"/>
    <property type="evidence" value="ECO:0007669"/>
    <property type="project" value="TreeGrafter"/>
</dbReference>
<evidence type="ECO:0000259" key="5">
    <source>
        <dbReference type="PROSITE" id="PS50931"/>
    </source>
</evidence>
<proteinExistence type="inferred from homology"/>
<dbReference type="PRINTS" id="PR00039">
    <property type="entry name" value="HTHLYSR"/>
</dbReference>
<dbReference type="InterPro" id="IPR036390">
    <property type="entry name" value="WH_DNA-bd_sf"/>
</dbReference>
<dbReference type="FunFam" id="1.10.10.10:FF:000001">
    <property type="entry name" value="LysR family transcriptional regulator"/>
    <property type="match status" value="1"/>
</dbReference>
<dbReference type="SUPFAM" id="SSF46785">
    <property type="entry name" value="Winged helix' DNA-binding domain"/>
    <property type="match status" value="1"/>
</dbReference>
<organism evidence="6 7">
    <name type="scientific">Neoroseomonas lacus</name>
    <dbReference type="NCBI Taxonomy" id="287609"/>
    <lineage>
        <taxon>Bacteria</taxon>
        <taxon>Pseudomonadati</taxon>
        <taxon>Pseudomonadota</taxon>
        <taxon>Alphaproteobacteria</taxon>
        <taxon>Acetobacterales</taxon>
        <taxon>Acetobacteraceae</taxon>
        <taxon>Neoroseomonas</taxon>
    </lineage>
</organism>
<comment type="caution">
    <text evidence="6">The sequence shown here is derived from an EMBL/GenBank/DDBJ whole genome shotgun (WGS) entry which is preliminary data.</text>
</comment>
<dbReference type="Gene3D" id="1.10.10.10">
    <property type="entry name" value="Winged helix-like DNA-binding domain superfamily/Winged helix DNA-binding domain"/>
    <property type="match status" value="1"/>
</dbReference>
<accession>A0A917L3X0</accession>
<dbReference type="Pfam" id="PF00126">
    <property type="entry name" value="HTH_1"/>
    <property type="match status" value="1"/>
</dbReference>
<dbReference type="InterPro" id="IPR000847">
    <property type="entry name" value="LysR_HTH_N"/>
</dbReference>
<keyword evidence="7" id="KW-1185">Reference proteome</keyword>
<keyword evidence="2" id="KW-0805">Transcription regulation</keyword>
<keyword evidence="4" id="KW-0804">Transcription</keyword>
<dbReference type="Pfam" id="PF03466">
    <property type="entry name" value="LysR_substrate"/>
    <property type="match status" value="1"/>
</dbReference>
<name>A0A917L3X0_9PROT</name>
<reference evidence="6" key="2">
    <citation type="submission" date="2020-09" db="EMBL/GenBank/DDBJ databases">
        <authorList>
            <person name="Sun Q."/>
            <person name="Zhou Y."/>
        </authorList>
    </citation>
    <scope>NUCLEOTIDE SEQUENCE</scope>
    <source>
        <strain evidence="6">CGMCC 1.3617</strain>
    </source>
</reference>
<reference evidence="6" key="1">
    <citation type="journal article" date="2014" name="Int. J. Syst. Evol. Microbiol.">
        <title>Complete genome sequence of Corynebacterium casei LMG S-19264T (=DSM 44701T), isolated from a smear-ripened cheese.</title>
        <authorList>
            <consortium name="US DOE Joint Genome Institute (JGI-PGF)"/>
            <person name="Walter F."/>
            <person name="Albersmeier A."/>
            <person name="Kalinowski J."/>
            <person name="Ruckert C."/>
        </authorList>
    </citation>
    <scope>NUCLEOTIDE SEQUENCE</scope>
    <source>
        <strain evidence="6">CGMCC 1.3617</strain>
    </source>
</reference>
<evidence type="ECO:0000256" key="3">
    <source>
        <dbReference type="ARBA" id="ARBA00023125"/>
    </source>
</evidence>
<evidence type="ECO:0000256" key="1">
    <source>
        <dbReference type="ARBA" id="ARBA00009437"/>
    </source>
</evidence>
<evidence type="ECO:0000313" key="7">
    <source>
        <dbReference type="Proteomes" id="UP000661507"/>
    </source>
</evidence>
<evidence type="ECO:0000256" key="4">
    <source>
        <dbReference type="ARBA" id="ARBA00023163"/>
    </source>
</evidence>
<dbReference type="PANTHER" id="PTHR30126">
    <property type="entry name" value="HTH-TYPE TRANSCRIPTIONAL REGULATOR"/>
    <property type="match status" value="1"/>
</dbReference>
<dbReference type="InterPro" id="IPR005119">
    <property type="entry name" value="LysR_subst-bd"/>
</dbReference>
<dbReference type="SUPFAM" id="SSF53850">
    <property type="entry name" value="Periplasmic binding protein-like II"/>
    <property type="match status" value="1"/>
</dbReference>
<dbReference type="RefSeq" id="WP_188973107.1">
    <property type="nucleotide sequence ID" value="NZ_BMKW01000020.1"/>
</dbReference>
<dbReference type="Gene3D" id="3.40.190.290">
    <property type="match status" value="1"/>
</dbReference>
<dbReference type="GO" id="GO:0003700">
    <property type="term" value="F:DNA-binding transcription factor activity"/>
    <property type="evidence" value="ECO:0007669"/>
    <property type="project" value="InterPro"/>
</dbReference>
<gene>
    <name evidence="6" type="ORF">GCM10011320_56000</name>
</gene>
<dbReference type="EMBL" id="BMKW01000020">
    <property type="protein sequence ID" value="GGJ41238.1"/>
    <property type="molecule type" value="Genomic_DNA"/>
</dbReference>
<sequence length="295" mass="31752">MDYADLRVLEVVARHGSMNRAAIELHTVQSNVTARIRALEDELGSQLFERSSRGVLLTAAGQRLLPYAARIGALLREAVVVTRDDGTPRGRLSVGALETTAALRMPLVLAAYAKACPEVGLTLTTGTSASLIADVLEYRLDGAFVAGPVRHPDLAEEAVFHEELQLVTAPRLGGIDDLDAQRDLRIIVFRRGCSYRQRLEAFLSQRGIQTAEPLEFGSLDAILGCVAAGVGVTILPRAVVQPLLAERRVAVHALPARDARVDTVFIHRRASQPTSAMTALLATARAGQRQLVAAE</sequence>